<dbReference type="GO" id="GO:0031929">
    <property type="term" value="P:TOR signaling"/>
    <property type="evidence" value="ECO:0007669"/>
    <property type="project" value="InterPro"/>
</dbReference>
<dbReference type="GO" id="GO:0031931">
    <property type="term" value="C:TORC1 complex"/>
    <property type="evidence" value="ECO:0007669"/>
    <property type="project" value="InterPro"/>
</dbReference>
<evidence type="ECO:0000313" key="5">
    <source>
        <dbReference type="Proteomes" id="UP000016922"/>
    </source>
</evidence>
<keyword evidence="2" id="KW-0853">WD repeat</keyword>
<comment type="similarity">
    <text evidence="1">Belongs to the WD repeat LST8 family.</text>
</comment>
<feature type="repeat" description="WD" evidence="2">
    <location>
        <begin position="938"/>
        <end position="965"/>
    </location>
</feature>
<dbReference type="KEGG" id="glz:GLAREA_03839"/>
<accession>S3CX02</accession>
<feature type="compositionally biased region" description="Polar residues" evidence="3">
    <location>
        <begin position="129"/>
        <end position="141"/>
    </location>
</feature>
<dbReference type="HOGENOM" id="CLU_004531_0_0_1"/>
<dbReference type="InterPro" id="IPR037588">
    <property type="entry name" value="MLST8"/>
</dbReference>
<evidence type="ECO:0000256" key="2">
    <source>
        <dbReference type="PROSITE-ProRule" id="PRU00221"/>
    </source>
</evidence>
<gene>
    <name evidence="4" type="ORF">GLAREA_03839</name>
</gene>
<dbReference type="AlphaFoldDB" id="S3CX02"/>
<dbReference type="RefSeq" id="XP_008082283.1">
    <property type="nucleotide sequence ID" value="XM_008084092.1"/>
</dbReference>
<dbReference type="OrthoDB" id="10248252at2759"/>
<dbReference type="InterPro" id="IPR015943">
    <property type="entry name" value="WD40/YVTN_repeat-like_dom_sf"/>
</dbReference>
<dbReference type="PANTHER" id="PTHR19842:SF2">
    <property type="entry name" value="WD REPEAT PROTEIN (AFU_ORTHOLOGUE AFUA_5G04300)"/>
    <property type="match status" value="1"/>
</dbReference>
<feature type="region of interest" description="Disordered" evidence="3">
    <location>
        <begin position="1"/>
        <end position="154"/>
    </location>
</feature>
<dbReference type="eggNOG" id="ENOG502RZG9">
    <property type="taxonomic scope" value="Eukaryota"/>
</dbReference>
<dbReference type="Gene3D" id="2.130.10.10">
    <property type="entry name" value="YVTN repeat-like/Quinoprotein amine dehydrogenase"/>
    <property type="match status" value="1"/>
</dbReference>
<dbReference type="STRING" id="1116229.S3CX02"/>
<evidence type="ECO:0000313" key="4">
    <source>
        <dbReference type="EMBL" id="EPE30872.1"/>
    </source>
</evidence>
<feature type="compositionally biased region" description="Low complexity" evidence="3">
    <location>
        <begin position="96"/>
        <end position="111"/>
    </location>
</feature>
<dbReference type="PANTHER" id="PTHR19842">
    <property type="entry name" value="G BETA-LIKE PROTEIN GBL"/>
    <property type="match status" value="1"/>
</dbReference>
<dbReference type="InterPro" id="IPR036322">
    <property type="entry name" value="WD40_repeat_dom_sf"/>
</dbReference>
<dbReference type="InterPro" id="IPR001680">
    <property type="entry name" value="WD40_rpt"/>
</dbReference>
<dbReference type="GO" id="GO:0031932">
    <property type="term" value="C:TORC2 complex"/>
    <property type="evidence" value="ECO:0007669"/>
    <property type="project" value="InterPro"/>
</dbReference>
<reference evidence="4 5" key="1">
    <citation type="journal article" date="2013" name="BMC Genomics">
        <title>Genomics-driven discovery of the pneumocandin biosynthetic gene cluster in the fungus Glarea lozoyensis.</title>
        <authorList>
            <person name="Chen L."/>
            <person name="Yue Q."/>
            <person name="Zhang X."/>
            <person name="Xiang M."/>
            <person name="Wang C."/>
            <person name="Li S."/>
            <person name="Che Y."/>
            <person name="Ortiz-Lopez F.J."/>
            <person name="Bills G.F."/>
            <person name="Liu X."/>
            <person name="An Z."/>
        </authorList>
    </citation>
    <scope>NUCLEOTIDE SEQUENCE [LARGE SCALE GENOMIC DNA]</scope>
    <source>
        <strain evidence="5">ATCC 20868 / MF5171</strain>
    </source>
</reference>
<organism evidence="4 5">
    <name type="scientific">Glarea lozoyensis (strain ATCC 20868 / MF5171)</name>
    <dbReference type="NCBI Taxonomy" id="1116229"/>
    <lineage>
        <taxon>Eukaryota</taxon>
        <taxon>Fungi</taxon>
        <taxon>Dikarya</taxon>
        <taxon>Ascomycota</taxon>
        <taxon>Pezizomycotina</taxon>
        <taxon>Leotiomycetes</taxon>
        <taxon>Helotiales</taxon>
        <taxon>Helotiaceae</taxon>
        <taxon>Glarea</taxon>
    </lineage>
</organism>
<proteinExistence type="inferred from homology"/>
<keyword evidence="5" id="KW-1185">Reference proteome</keyword>
<sequence length="1183" mass="131249">MTDHDIRSAVIDLTGSDDDLPMSYDGLPRSLPPRPPHRFQHPQPRTTNAHYPPRSSPPRAPTVWKHALVAQPGQSSPGLDYQGAGPRKRRKVTTDSARGSSSGSNSPRAPNQGTHLHTYPPKVMIRSSGPVTEKSTPNYNTQEERSTDSEQAAQDRLTQERIVLNQVLKSQVFPHIRNSIERFSSVLDLSAEENTIVGAKTAGELVKHPGFLKDFESHGNKLSAIYETFISSRATVLVADFARECVKQRETNNHRDSVAQLSRSAAPIADSDILRSSSETSEDYAELSEDISIRPTIVVAKDREYSSSPATSFSTDPELRKDIAPERDTNSAMQASDVVQLAQEAKEFGAIHEMKKRKPAKRLPSLEQNTPAVSNVDDTLIRPYLSVDERERRARKLRHRYHNSDHYVARDIDHFDFIREETEQICISIKSALMRYDASSCLNPLEQLSSFMAGKSKDEAARLSKLICEKVQSPGAELGCKLLHHRGEDAIAEFLGDVANGKLTNTKASFTRSSHSNYALARHLRGREISGIGPLLSQSGRPTLRSQAMSCLEDSLTRQSEWTDCCGDIATITWTGNNSFVCGAIAHSDNFNMQYNRAGNLIFGSLSSNEMRAVPGHRIPRPLVALAENAQNASNAMRETQDRWLYTSVVSTSFSEKNELTFTASFDKTVKAWRVADDGSSAQLQGVWEHDNNVNFVVTSTKHNRVATASDVGDNAIRVYDLDLNDVSRSPYDTYTGERAKEQPLELRERDNWAYFPATIGWGKCESTKNLLLVGYSPRSTRNEDSDIPEDRRNTGELCLWDVVNNAGRIQIPSARSQNVFEVLWHPSQPCFVAATSPGGIFDPSTRTQIRIFAQSPDHIDHHFVQTKALDCSALDINELTMLPNSPSSSFVTASCTDGNTYVYDTAQGDKAIHVLNHGESLDNPLPDVDREVGDQGVKFASWGQSSDRFYTGSTDGKVKAWDVRAPVGKAFVRNVLEVSGGISAGSFSKDFSKLLIGDATGKVHLLCYDDSELLPEVESTKFSGLDVNLRAVGSVTSRRPRPIIQPNEEVDTPKDSGVNLARGFIEDSQLVKHSDPRIGVVQGPKYSDTRLFDLQSHEAYDSTLPLKQEVLVKQQFVVRVPRPEFKVGRVPKISSSSVEIHAQNVLRDIALERQGIELDWDYTYKKEQSPRFSKIFGEGGGY</sequence>
<dbReference type="Proteomes" id="UP000016922">
    <property type="component" value="Unassembled WGS sequence"/>
</dbReference>
<protein>
    <submittedName>
        <fullName evidence="4">WD40 repeat-like protein</fullName>
    </submittedName>
</protein>
<dbReference type="OMA" id="SEWTDCC"/>
<dbReference type="SUPFAM" id="SSF50978">
    <property type="entry name" value="WD40 repeat-like"/>
    <property type="match status" value="1"/>
</dbReference>
<dbReference type="EMBL" id="KE145363">
    <property type="protein sequence ID" value="EPE30872.1"/>
    <property type="molecule type" value="Genomic_DNA"/>
</dbReference>
<evidence type="ECO:0000256" key="1">
    <source>
        <dbReference type="ARBA" id="ARBA00009890"/>
    </source>
</evidence>
<dbReference type="SMART" id="SM00320">
    <property type="entry name" value="WD40"/>
    <property type="match status" value="5"/>
</dbReference>
<evidence type="ECO:0000256" key="3">
    <source>
        <dbReference type="SAM" id="MobiDB-lite"/>
    </source>
</evidence>
<dbReference type="GeneID" id="19462894"/>
<dbReference type="PROSITE" id="PS50082">
    <property type="entry name" value="WD_REPEATS_2"/>
    <property type="match status" value="1"/>
</dbReference>
<name>S3CX02_GLAL2</name>
<dbReference type="GO" id="GO:0032956">
    <property type="term" value="P:regulation of actin cytoskeleton organization"/>
    <property type="evidence" value="ECO:0007669"/>
    <property type="project" value="TreeGrafter"/>
</dbReference>